<feature type="region of interest" description="Disordered" evidence="1">
    <location>
        <begin position="1"/>
        <end position="20"/>
    </location>
</feature>
<reference evidence="3 4" key="1">
    <citation type="submission" date="2013-03" db="EMBL/GenBank/DDBJ databases">
        <title>The Genome Sequence of Exophiala aquamarina CBS 119918.</title>
        <authorList>
            <consortium name="The Broad Institute Genomics Platform"/>
            <person name="Cuomo C."/>
            <person name="de Hoog S."/>
            <person name="Gorbushina A."/>
            <person name="Walker B."/>
            <person name="Young S.K."/>
            <person name="Zeng Q."/>
            <person name="Gargeya S."/>
            <person name="Fitzgerald M."/>
            <person name="Haas B."/>
            <person name="Abouelleil A."/>
            <person name="Allen A.W."/>
            <person name="Alvarado L."/>
            <person name="Arachchi H.M."/>
            <person name="Berlin A.M."/>
            <person name="Chapman S.B."/>
            <person name="Gainer-Dewar J."/>
            <person name="Goldberg J."/>
            <person name="Griggs A."/>
            <person name="Gujja S."/>
            <person name="Hansen M."/>
            <person name="Howarth C."/>
            <person name="Imamovic A."/>
            <person name="Ireland A."/>
            <person name="Larimer J."/>
            <person name="McCowan C."/>
            <person name="Murphy C."/>
            <person name="Pearson M."/>
            <person name="Poon T.W."/>
            <person name="Priest M."/>
            <person name="Roberts A."/>
            <person name="Saif S."/>
            <person name="Shea T."/>
            <person name="Sisk P."/>
            <person name="Sykes S."/>
            <person name="Wortman J."/>
            <person name="Nusbaum C."/>
            <person name="Birren B."/>
        </authorList>
    </citation>
    <scope>NUCLEOTIDE SEQUENCE [LARGE SCALE GENOMIC DNA]</scope>
    <source>
        <strain evidence="3 4">CBS 119918</strain>
    </source>
</reference>
<dbReference type="InterPro" id="IPR036291">
    <property type="entry name" value="NAD(P)-bd_dom_sf"/>
</dbReference>
<dbReference type="InterPro" id="IPR020843">
    <property type="entry name" value="ER"/>
</dbReference>
<evidence type="ECO:0000313" key="4">
    <source>
        <dbReference type="Proteomes" id="UP000027920"/>
    </source>
</evidence>
<dbReference type="EMBL" id="AMGV01000003">
    <property type="protein sequence ID" value="KEF60183.1"/>
    <property type="molecule type" value="Genomic_DNA"/>
</dbReference>
<evidence type="ECO:0000256" key="1">
    <source>
        <dbReference type="SAM" id="MobiDB-lite"/>
    </source>
</evidence>
<dbReference type="GO" id="GO:0005739">
    <property type="term" value="C:mitochondrion"/>
    <property type="evidence" value="ECO:0007669"/>
    <property type="project" value="TreeGrafter"/>
</dbReference>
<dbReference type="SUPFAM" id="SSF50129">
    <property type="entry name" value="GroES-like"/>
    <property type="match status" value="1"/>
</dbReference>
<dbReference type="InterPro" id="IPR050700">
    <property type="entry name" value="YIM1/Zinc_Alcohol_DH_Fams"/>
</dbReference>
<dbReference type="GO" id="GO:0016491">
    <property type="term" value="F:oxidoreductase activity"/>
    <property type="evidence" value="ECO:0007669"/>
    <property type="project" value="InterPro"/>
</dbReference>
<gene>
    <name evidence="3" type="ORF">A1O9_05033</name>
</gene>
<evidence type="ECO:0000259" key="2">
    <source>
        <dbReference type="SMART" id="SM00829"/>
    </source>
</evidence>
<dbReference type="AlphaFoldDB" id="A0A072PLG7"/>
<dbReference type="HOGENOM" id="CLU_026673_3_3_1"/>
<dbReference type="Gene3D" id="3.90.180.10">
    <property type="entry name" value="Medium-chain alcohol dehydrogenases, catalytic domain"/>
    <property type="match status" value="1"/>
</dbReference>
<proteinExistence type="predicted"/>
<dbReference type="Pfam" id="PF13602">
    <property type="entry name" value="ADH_zinc_N_2"/>
    <property type="match status" value="1"/>
</dbReference>
<dbReference type="InterPro" id="IPR011032">
    <property type="entry name" value="GroES-like_sf"/>
</dbReference>
<dbReference type="CDD" id="cd08267">
    <property type="entry name" value="MDR1"/>
    <property type="match status" value="1"/>
</dbReference>
<dbReference type="PANTHER" id="PTHR11695">
    <property type="entry name" value="ALCOHOL DEHYDROGENASE RELATED"/>
    <property type="match status" value="1"/>
</dbReference>
<name>A0A072PLG7_9EURO</name>
<dbReference type="Gene3D" id="3.40.50.720">
    <property type="entry name" value="NAD(P)-binding Rossmann-like Domain"/>
    <property type="match status" value="1"/>
</dbReference>
<comment type="caution">
    <text evidence="3">The sequence shown here is derived from an EMBL/GenBank/DDBJ whole genome shotgun (WGS) entry which is preliminary data.</text>
</comment>
<feature type="region of interest" description="Disordered" evidence="1">
    <location>
        <begin position="101"/>
        <end position="120"/>
    </location>
</feature>
<dbReference type="SUPFAM" id="SSF51735">
    <property type="entry name" value="NAD(P)-binding Rossmann-fold domains"/>
    <property type="match status" value="1"/>
</dbReference>
<dbReference type="STRING" id="1182545.A0A072PLG7"/>
<evidence type="ECO:0000313" key="3">
    <source>
        <dbReference type="EMBL" id="KEF60183.1"/>
    </source>
</evidence>
<dbReference type="GeneID" id="25279960"/>
<protein>
    <recommendedName>
        <fullName evidence="2">Enoyl reductase (ER) domain-containing protein</fullName>
    </recommendedName>
</protein>
<accession>A0A072PLG7</accession>
<dbReference type="RefSeq" id="XP_013262773.1">
    <property type="nucleotide sequence ID" value="XM_013407319.1"/>
</dbReference>
<dbReference type="Pfam" id="PF08240">
    <property type="entry name" value="ADH_N"/>
    <property type="match status" value="1"/>
</dbReference>
<dbReference type="OrthoDB" id="201656at2759"/>
<feature type="compositionally biased region" description="Polar residues" evidence="1">
    <location>
        <begin position="1"/>
        <end position="19"/>
    </location>
</feature>
<feature type="domain" description="Enoyl reductase (ER)" evidence="2">
    <location>
        <begin position="33"/>
        <end position="385"/>
    </location>
</feature>
<dbReference type="PANTHER" id="PTHR11695:SF294">
    <property type="entry name" value="RETICULON-4-INTERACTING PROTEIN 1, MITOCHONDRIAL"/>
    <property type="match status" value="1"/>
</dbReference>
<dbReference type="InterPro" id="IPR013154">
    <property type="entry name" value="ADH-like_N"/>
</dbReference>
<sequence length="390" mass="41113">MATTNDAPPNSSASGTPIPSTMCAWQFSSTRGGIEKNLHLNDAAPVPAHDAKALGSDKVLVKVLAAGINPVDCKIAELPVVGRLLYRRDATPGSDFAGVVARSTAKATSTPGGRGGEEEGAFSEGQLVFGRLNQPVKHGTLEEYIVVPRAQLVRVPEGVDPVNAAGVGVAGLTAYQCIQPFVQPGRADRVFINGGSGGTGVWGIQIAKALGCHVTTSCSGANAELCKNLGADEVIDYRSTNVVEALKKAVSCLSPDSGPGSSSQGGAKFDLVVDNVGSPAELYWQGHHYMSDRARYVQIGVEPGTKSILDLVMKLAWPGFLGGGKRKFEMLLVKDNTQQMAQIADWMRQGKVKTVFHDGSPLPIEDGARAFAILKTHRAKGKLVVKMNRD</sequence>
<dbReference type="VEuPathDB" id="FungiDB:A1O9_05033"/>
<organism evidence="3 4">
    <name type="scientific">Exophiala aquamarina CBS 119918</name>
    <dbReference type="NCBI Taxonomy" id="1182545"/>
    <lineage>
        <taxon>Eukaryota</taxon>
        <taxon>Fungi</taxon>
        <taxon>Dikarya</taxon>
        <taxon>Ascomycota</taxon>
        <taxon>Pezizomycotina</taxon>
        <taxon>Eurotiomycetes</taxon>
        <taxon>Chaetothyriomycetidae</taxon>
        <taxon>Chaetothyriales</taxon>
        <taxon>Herpotrichiellaceae</taxon>
        <taxon>Exophiala</taxon>
    </lineage>
</organism>
<dbReference type="SMART" id="SM00829">
    <property type="entry name" value="PKS_ER"/>
    <property type="match status" value="1"/>
</dbReference>
<dbReference type="Proteomes" id="UP000027920">
    <property type="component" value="Unassembled WGS sequence"/>
</dbReference>
<keyword evidence="4" id="KW-1185">Reference proteome</keyword>